<evidence type="ECO:0000256" key="1">
    <source>
        <dbReference type="ARBA" id="ARBA00023015"/>
    </source>
</evidence>
<evidence type="ECO:0000256" key="2">
    <source>
        <dbReference type="ARBA" id="ARBA00023125"/>
    </source>
</evidence>
<dbReference type="InterPro" id="IPR018062">
    <property type="entry name" value="HTH_AraC-typ_CS"/>
</dbReference>
<dbReference type="SUPFAM" id="SSF46689">
    <property type="entry name" value="Homeodomain-like"/>
    <property type="match status" value="1"/>
</dbReference>
<dbReference type="AlphaFoldDB" id="A0A6B8RNQ5"/>
<dbReference type="Gene3D" id="2.60.120.10">
    <property type="entry name" value="Jelly Rolls"/>
    <property type="match status" value="1"/>
</dbReference>
<name>A0A6B8RNQ5_9BACL</name>
<evidence type="ECO:0000256" key="4">
    <source>
        <dbReference type="SAM" id="Phobius"/>
    </source>
</evidence>
<dbReference type="PRINTS" id="PR00032">
    <property type="entry name" value="HTHARAC"/>
</dbReference>
<feature type="transmembrane region" description="Helical" evidence="4">
    <location>
        <begin position="7"/>
        <end position="28"/>
    </location>
</feature>
<dbReference type="InterPro" id="IPR009057">
    <property type="entry name" value="Homeodomain-like_sf"/>
</dbReference>
<accession>A0A6B8RNQ5</accession>
<keyword evidence="4" id="KW-0472">Membrane</keyword>
<dbReference type="InterPro" id="IPR003313">
    <property type="entry name" value="AraC-bd"/>
</dbReference>
<dbReference type="Gene3D" id="1.10.10.60">
    <property type="entry name" value="Homeodomain-like"/>
    <property type="match status" value="2"/>
</dbReference>
<evidence type="ECO:0000313" key="6">
    <source>
        <dbReference type="EMBL" id="QGQ97342.1"/>
    </source>
</evidence>
<dbReference type="EMBL" id="CP034235">
    <property type="protein sequence ID" value="QGQ97342.1"/>
    <property type="molecule type" value="Genomic_DNA"/>
</dbReference>
<keyword evidence="4" id="KW-1133">Transmembrane helix</keyword>
<dbReference type="PROSITE" id="PS00041">
    <property type="entry name" value="HTH_ARAC_FAMILY_1"/>
    <property type="match status" value="1"/>
</dbReference>
<dbReference type="Pfam" id="PF12833">
    <property type="entry name" value="HTH_18"/>
    <property type="match status" value="1"/>
</dbReference>
<organism evidence="6 7">
    <name type="scientific">Paenibacillus psychroresistens</name>
    <dbReference type="NCBI Taxonomy" id="1778678"/>
    <lineage>
        <taxon>Bacteria</taxon>
        <taxon>Bacillati</taxon>
        <taxon>Bacillota</taxon>
        <taxon>Bacilli</taxon>
        <taxon>Bacillales</taxon>
        <taxon>Paenibacillaceae</taxon>
        <taxon>Paenibacillus</taxon>
    </lineage>
</organism>
<dbReference type="Proteomes" id="UP000426246">
    <property type="component" value="Chromosome"/>
</dbReference>
<evidence type="ECO:0000256" key="3">
    <source>
        <dbReference type="ARBA" id="ARBA00023163"/>
    </source>
</evidence>
<dbReference type="KEGG" id="ppsc:EHS13_21865"/>
<proteinExistence type="predicted"/>
<dbReference type="Pfam" id="PF02311">
    <property type="entry name" value="AraC_binding"/>
    <property type="match status" value="1"/>
</dbReference>
<keyword evidence="7" id="KW-1185">Reference proteome</keyword>
<dbReference type="SMART" id="SM00342">
    <property type="entry name" value="HTH_ARAC"/>
    <property type="match status" value="1"/>
</dbReference>
<dbReference type="PANTHER" id="PTHR43280">
    <property type="entry name" value="ARAC-FAMILY TRANSCRIPTIONAL REGULATOR"/>
    <property type="match status" value="1"/>
</dbReference>
<reference evidence="7" key="1">
    <citation type="submission" date="2018-11" db="EMBL/GenBank/DDBJ databases">
        <title>Complete genome sequence of Paenibacillus sp. ML311-T8.</title>
        <authorList>
            <person name="Nam Y.-D."/>
            <person name="Kang J."/>
            <person name="Chung W.-H."/>
            <person name="Park Y.S."/>
        </authorList>
    </citation>
    <scope>NUCLEOTIDE SEQUENCE [LARGE SCALE GENOMIC DNA]</scope>
    <source>
        <strain evidence="7">ML311-T8</strain>
    </source>
</reference>
<dbReference type="PANTHER" id="PTHR43280:SF28">
    <property type="entry name" value="HTH-TYPE TRANSCRIPTIONAL ACTIVATOR RHAS"/>
    <property type="match status" value="1"/>
</dbReference>
<evidence type="ECO:0000259" key="5">
    <source>
        <dbReference type="PROSITE" id="PS01124"/>
    </source>
</evidence>
<keyword evidence="2" id="KW-0238">DNA-binding</keyword>
<dbReference type="InterPro" id="IPR020449">
    <property type="entry name" value="Tscrpt_reg_AraC-type_HTH"/>
</dbReference>
<dbReference type="InterPro" id="IPR018060">
    <property type="entry name" value="HTH_AraC"/>
</dbReference>
<gene>
    <name evidence="6" type="ORF">EHS13_21865</name>
</gene>
<protein>
    <submittedName>
        <fullName evidence="6">AraC family transcriptional regulator</fullName>
    </submittedName>
</protein>
<dbReference type="InterPro" id="IPR037923">
    <property type="entry name" value="HTH-like"/>
</dbReference>
<feature type="domain" description="HTH araC/xylS-type" evidence="5">
    <location>
        <begin position="229"/>
        <end position="328"/>
    </location>
</feature>
<keyword evidence="4" id="KW-0812">Transmembrane</keyword>
<keyword evidence="3" id="KW-0804">Transcription</keyword>
<evidence type="ECO:0000313" key="7">
    <source>
        <dbReference type="Proteomes" id="UP000426246"/>
    </source>
</evidence>
<dbReference type="PROSITE" id="PS01124">
    <property type="entry name" value="HTH_ARAC_FAMILY_2"/>
    <property type="match status" value="1"/>
</dbReference>
<sequence>MIGRLDILSYLCVFLIFFGIFFVIIKAFKDYIHEGRGIYMQDIIREEHSYDPIFPLVWIYRMKGDPAHKVNFYHFHAWYEIVFVHEGNGTFFIDKEWYSMKKGDVYTIAGDVIHKPLPSEPDPYDCSVIIFHPSLIHSHSLGEVFTLLQPFERKSDTTGYRHTLSINELNRCEVLLAEINKELLSGQSGGRHAAMILLHQILLEVNRRQNRKDTSPDMDKLTKSEIWLKEILVYIDDNFLNITLNLNILASQALVSPEHFSRVFKQVTGFSLPAYLGAKRIFKAKELLIQTAHTVSYIADICGYNSVSYFHQTFKKQVGCTPESFRHKYGVEF</sequence>
<keyword evidence="1" id="KW-0805">Transcription regulation</keyword>
<dbReference type="GO" id="GO:0003700">
    <property type="term" value="F:DNA-binding transcription factor activity"/>
    <property type="evidence" value="ECO:0007669"/>
    <property type="project" value="InterPro"/>
</dbReference>
<dbReference type="GO" id="GO:0043565">
    <property type="term" value="F:sequence-specific DNA binding"/>
    <property type="evidence" value="ECO:0007669"/>
    <property type="project" value="InterPro"/>
</dbReference>
<dbReference type="InterPro" id="IPR014710">
    <property type="entry name" value="RmlC-like_jellyroll"/>
</dbReference>
<dbReference type="SUPFAM" id="SSF51215">
    <property type="entry name" value="Regulatory protein AraC"/>
    <property type="match status" value="1"/>
</dbReference>